<dbReference type="GO" id="GO:0005524">
    <property type="term" value="F:ATP binding"/>
    <property type="evidence" value="ECO:0007669"/>
    <property type="project" value="UniProtKB-KW"/>
</dbReference>
<comment type="caution">
    <text evidence="11">The sequence shown here is derived from an EMBL/GenBank/DDBJ whole genome shotgun (WGS) entry which is preliminary data.</text>
</comment>
<keyword evidence="6" id="KW-0012">Acyltransferase</keyword>
<evidence type="ECO:0000256" key="1">
    <source>
        <dbReference type="ARBA" id="ARBA00004604"/>
    </source>
</evidence>
<dbReference type="Gene3D" id="3.40.630.30">
    <property type="match status" value="1"/>
</dbReference>
<evidence type="ECO:0000256" key="2">
    <source>
        <dbReference type="ARBA" id="ARBA00022679"/>
    </source>
</evidence>
<dbReference type="InterPro" id="IPR000182">
    <property type="entry name" value="GNAT_dom"/>
</dbReference>
<feature type="compositionally biased region" description="Low complexity" evidence="7">
    <location>
        <begin position="225"/>
        <end position="245"/>
    </location>
</feature>
<comment type="subcellular location">
    <subcellularLocation>
        <location evidence="1">Nucleus</location>
        <location evidence="1">Nucleolus</location>
    </subcellularLocation>
</comment>
<dbReference type="InterPro" id="IPR013562">
    <property type="entry name" value="TmcA/NAT10_N"/>
</dbReference>
<dbReference type="GO" id="GO:0000049">
    <property type="term" value="F:tRNA binding"/>
    <property type="evidence" value="ECO:0007669"/>
    <property type="project" value="TreeGrafter"/>
</dbReference>
<feature type="region of interest" description="Disordered" evidence="7">
    <location>
        <begin position="222"/>
        <end position="247"/>
    </location>
</feature>
<dbReference type="VEuPathDB" id="ToxoDB:TGRUB_218610A"/>
<dbReference type="Gene3D" id="3.40.50.11040">
    <property type="match status" value="1"/>
</dbReference>
<dbReference type="PANTHER" id="PTHR10925:SF5">
    <property type="entry name" value="RNA CYTIDINE ACETYLTRANSFERASE"/>
    <property type="match status" value="1"/>
</dbReference>
<evidence type="ECO:0000256" key="6">
    <source>
        <dbReference type="ARBA" id="ARBA00023315"/>
    </source>
</evidence>
<evidence type="ECO:0000256" key="5">
    <source>
        <dbReference type="ARBA" id="ARBA00022840"/>
    </source>
</evidence>
<protein>
    <submittedName>
        <fullName evidence="11">ATPase (DUF699) protein</fullName>
    </submittedName>
</protein>
<feature type="region of interest" description="Disordered" evidence="7">
    <location>
        <begin position="403"/>
        <end position="422"/>
    </location>
</feature>
<dbReference type="Pfam" id="PF13718">
    <property type="entry name" value="GNAT_acetyltr_2"/>
    <property type="match status" value="1"/>
</dbReference>
<proteinExistence type="predicted"/>
<dbReference type="GO" id="GO:1904812">
    <property type="term" value="P:rRNA acetylation involved in maturation of SSU-rRNA"/>
    <property type="evidence" value="ECO:0007669"/>
    <property type="project" value="TreeGrafter"/>
</dbReference>
<feature type="domain" description="TmcA/NAT10 N-terminal" evidence="9">
    <location>
        <begin position="8"/>
        <end position="200"/>
    </location>
</feature>
<keyword evidence="3" id="KW-0819">tRNA processing</keyword>
<feature type="domain" description="N-acetyltransferase" evidence="10">
    <location>
        <begin position="594"/>
        <end position="688"/>
    </location>
</feature>
<keyword evidence="4" id="KW-0547">Nucleotide-binding</keyword>
<organism evidence="11 12">
    <name type="scientific">Toxoplasma gondii RUB</name>
    <dbReference type="NCBI Taxonomy" id="935652"/>
    <lineage>
        <taxon>Eukaryota</taxon>
        <taxon>Sar</taxon>
        <taxon>Alveolata</taxon>
        <taxon>Apicomplexa</taxon>
        <taxon>Conoidasida</taxon>
        <taxon>Coccidia</taxon>
        <taxon>Eucoccidiorida</taxon>
        <taxon>Eimeriorina</taxon>
        <taxon>Sarcocystidae</taxon>
        <taxon>Toxoplasma</taxon>
    </lineage>
</organism>
<dbReference type="Pfam" id="PF05127">
    <property type="entry name" value="NAT10_TcmA_helicase"/>
    <property type="match status" value="1"/>
</dbReference>
<name>A0A086M7E8_TOXGO</name>
<evidence type="ECO:0000256" key="3">
    <source>
        <dbReference type="ARBA" id="ARBA00022694"/>
    </source>
</evidence>
<evidence type="ECO:0000259" key="10">
    <source>
        <dbReference type="Pfam" id="PF13718"/>
    </source>
</evidence>
<dbReference type="EMBL" id="AFYV02000511">
    <property type="protein sequence ID" value="KFG64816.1"/>
    <property type="molecule type" value="Genomic_DNA"/>
</dbReference>
<evidence type="ECO:0000313" key="12">
    <source>
        <dbReference type="Proteomes" id="UP000028834"/>
    </source>
</evidence>
<dbReference type="PANTHER" id="PTHR10925">
    <property type="entry name" value="N-ACETYLTRANSFERASE 10"/>
    <property type="match status" value="1"/>
</dbReference>
<dbReference type="GO" id="GO:1990883">
    <property type="term" value="F:18S rRNA cytidine N-acetyltransferase activity"/>
    <property type="evidence" value="ECO:0007669"/>
    <property type="project" value="TreeGrafter"/>
</dbReference>
<dbReference type="InterPro" id="IPR007807">
    <property type="entry name" value="TcmA/NAT10_helicase"/>
</dbReference>
<evidence type="ECO:0000313" key="11">
    <source>
        <dbReference type="EMBL" id="KFG64816.1"/>
    </source>
</evidence>
<dbReference type="InterPro" id="IPR032672">
    <property type="entry name" value="TmcA/NAT10/Kre33"/>
</dbReference>
<dbReference type="GO" id="GO:0008033">
    <property type="term" value="P:tRNA processing"/>
    <property type="evidence" value="ECO:0007669"/>
    <property type="project" value="UniProtKB-KW"/>
</dbReference>
<gene>
    <name evidence="11" type="ORF">TGRUB_218610A</name>
</gene>
<feature type="domain" description="TcmA/NAT10 helicase" evidence="8">
    <location>
        <begin position="331"/>
        <end position="552"/>
    </location>
</feature>
<reference evidence="11 12" key="1">
    <citation type="submission" date="2014-05" db="EMBL/GenBank/DDBJ databases">
        <authorList>
            <person name="Sibley D."/>
            <person name="Venepally P."/>
            <person name="Karamycheva S."/>
            <person name="Hadjithomas M."/>
            <person name="Khan A."/>
            <person name="Brunk B."/>
            <person name="Roos D."/>
            <person name="Caler E."/>
            <person name="Lorenzi H."/>
        </authorList>
    </citation>
    <scope>NUCLEOTIDE SEQUENCE [LARGE SCALE GENOMIC DNA]</scope>
    <source>
        <strain evidence="11 12">RUB</strain>
    </source>
</reference>
<dbReference type="GO" id="GO:0005730">
    <property type="term" value="C:nucleolus"/>
    <property type="evidence" value="ECO:0007669"/>
    <property type="project" value="UniProtKB-SubCell"/>
</dbReference>
<dbReference type="AlphaFoldDB" id="A0A086M7E8"/>
<evidence type="ECO:0000256" key="7">
    <source>
        <dbReference type="SAM" id="MobiDB-lite"/>
    </source>
</evidence>
<keyword evidence="5" id="KW-0067">ATP-binding</keyword>
<evidence type="ECO:0000256" key="4">
    <source>
        <dbReference type="ARBA" id="ARBA00022741"/>
    </source>
</evidence>
<dbReference type="GO" id="GO:0030686">
    <property type="term" value="C:90S preribosome"/>
    <property type="evidence" value="ECO:0007669"/>
    <property type="project" value="TreeGrafter"/>
</dbReference>
<dbReference type="Pfam" id="PF08351">
    <property type="entry name" value="TmcA_N"/>
    <property type="match status" value="1"/>
</dbReference>
<dbReference type="OrthoDB" id="10067491at2759"/>
<keyword evidence="2" id="KW-0808">Transferase</keyword>
<dbReference type="InterPro" id="IPR027417">
    <property type="entry name" value="P-loop_NTPase"/>
</dbReference>
<evidence type="ECO:0000259" key="8">
    <source>
        <dbReference type="Pfam" id="PF05127"/>
    </source>
</evidence>
<accession>A0A086M7E8</accession>
<feature type="non-terminal residue" evidence="11">
    <location>
        <position position="688"/>
    </location>
</feature>
<evidence type="ECO:0000259" key="9">
    <source>
        <dbReference type="Pfam" id="PF08351"/>
    </source>
</evidence>
<sequence>MRKRVDPRVRTLVENCIQLGQRSFFVIIGDRGSEQVVNLHYLLHRYFPAQKPSVLWCYKKDLGFSSHRRKRAKQVKKKIQRGLYDPNIDDPFELFMSSTNVRFCYYKDSHTVLGMTTGMCVLQDFEAITPNILCRTVETVQGGGIICLLLRSFASLQQLYDLSMDIHGRFKTERFSQVKPRFNERFILSLARCRNCLMVDDELNVLPLTSFSQTLRSLKPGMQSEAAEGASAGLPPGLPPDAAEALAEKKKRTEELEALKRDFQETPPAGPLVNLCLSVDQAKAVLAFVDCLAAQASGKKDAANCAAADTRGNGLSALTHLGQVAHQTFALTAARGRGKSAALGLAVAAAVAYDYTNIFVSAPSPENVKTLFEFVVKGLTALGLKEHLDFSVSREDPGLAAAAHASHSSGVSSSENNSSRGGASRLITGVEVHRSHKQKVTFVSPHEREGLGHADLLVIDEAASIPLPIVKSLFGPYVVLLSSTIHGYEGTGRALSLKLIQDLKQNKLSSLSNNPKGGFLARTLKQLTLTTPIRYSVGDGVEAWLHDLLCLDATDPPKLSDAALPPASKCDLYLVDRDALFSFHEASEAFLHNLLSLFVSSHYKNSPNDLMLMADAPAHLLFALLPPVDERTATVPDIYCAVQVSIEGHLSKQAIQQALGRGLRPSGDLIPWTLAQQFADEDFGALTG</sequence>
<dbReference type="Gene3D" id="3.40.50.300">
    <property type="entry name" value="P-loop containing nucleotide triphosphate hydrolases"/>
    <property type="match status" value="1"/>
</dbReference>
<dbReference type="Proteomes" id="UP000028834">
    <property type="component" value="Unassembled WGS sequence"/>
</dbReference>